<dbReference type="EMBL" id="JACKWZ010000022">
    <property type="protein sequence ID" value="KAF9421717.1"/>
    <property type="molecule type" value="Genomic_DNA"/>
</dbReference>
<name>A0A835GPR4_SPOEX</name>
<dbReference type="Pfam" id="PF15868">
    <property type="entry name" value="MBF2"/>
    <property type="match status" value="1"/>
</dbReference>
<reference evidence="2" key="1">
    <citation type="submission" date="2020-08" db="EMBL/GenBank/DDBJ databases">
        <title>Spodoptera exigua strain:BAW_Kor-Di-RS1 Genome sequencing and assembly.</title>
        <authorList>
            <person name="Kim J."/>
            <person name="Nam H.Y."/>
            <person name="Kwon M."/>
            <person name="Choi J.H."/>
            <person name="Cho S.R."/>
            <person name="Kim G.-H."/>
        </authorList>
    </citation>
    <scope>NUCLEOTIDE SEQUENCE</scope>
    <source>
        <strain evidence="2">BAW_Kor-Di-RS1</strain>
        <tissue evidence="2">Whole-body</tissue>
    </source>
</reference>
<keyword evidence="3" id="KW-1185">Reference proteome</keyword>
<proteinExistence type="predicted"/>
<dbReference type="Proteomes" id="UP000648187">
    <property type="component" value="Unassembled WGS sequence"/>
</dbReference>
<evidence type="ECO:0000256" key="1">
    <source>
        <dbReference type="SAM" id="SignalP"/>
    </source>
</evidence>
<keyword evidence="1" id="KW-0732">Signal</keyword>
<evidence type="ECO:0000313" key="2">
    <source>
        <dbReference type="EMBL" id="KAF9421717.1"/>
    </source>
</evidence>
<evidence type="ECO:0000313" key="3">
    <source>
        <dbReference type="Proteomes" id="UP000648187"/>
    </source>
</evidence>
<gene>
    <name evidence="2" type="ORF">HW555_002398</name>
</gene>
<feature type="signal peptide" evidence="1">
    <location>
        <begin position="1"/>
        <end position="15"/>
    </location>
</feature>
<sequence>MDLLLIVLLVSVTDAKMFCKKPKAPLELGEWEYHLKHMDSAVVENPPLSINEGQMYVYENYFPNYTIKYIYVDNLAMRSCGASATIKTGGIDSSYVVLVLHAHINQEIRSVIDIWGERTTVGKSTITEIQPDETTSKKIFHLFKHLRAVNHNSWDGPISSVGCGCMDVPRADSVQEQDRHDISRRHIYIPKRGLNLSLTRPRALP</sequence>
<dbReference type="InterPro" id="IPR031734">
    <property type="entry name" value="MBF2"/>
</dbReference>
<dbReference type="AlphaFoldDB" id="A0A835GPR4"/>
<feature type="chain" id="PRO_5032978424" evidence="1">
    <location>
        <begin position="16"/>
        <end position="205"/>
    </location>
</feature>
<accession>A0A835GPR4</accession>
<comment type="caution">
    <text evidence="2">The sequence shown here is derived from an EMBL/GenBank/DDBJ whole genome shotgun (WGS) entry which is preliminary data.</text>
</comment>
<organism evidence="2 3">
    <name type="scientific">Spodoptera exigua</name>
    <name type="common">Beet armyworm</name>
    <name type="synonym">Noctua fulgens</name>
    <dbReference type="NCBI Taxonomy" id="7107"/>
    <lineage>
        <taxon>Eukaryota</taxon>
        <taxon>Metazoa</taxon>
        <taxon>Ecdysozoa</taxon>
        <taxon>Arthropoda</taxon>
        <taxon>Hexapoda</taxon>
        <taxon>Insecta</taxon>
        <taxon>Pterygota</taxon>
        <taxon>Neoptera</taxon>
        <taxon>Endopterygota</taxon>
        <taxon>Lepidoptera</taxon>
        <taxon>Glossata</taxon>
        <taxon>Ditrysia</taxon>
        <taxon>Noctuoidea</taxon>
        <taxon>Noctuidae</taxon>
        <taxon>Amphipyrinae</taxon>
        <taxon>Spodoptera</taxon>
    </lineage>
</organism>
<protein>
    <submittedName>
        <fullName evidence="2">Uncharacterized protein</fullName>
    </submittedName>
</protein>